<evidence type="ECO:0000313" key="2">
    <source>
        <dbReference type="EMBL" id="KAF7987617.1"/>
    </source>
</evidence>
<feature type="region of interest" description="Disordered" evidence="1">
    <location>
        <begin position="26"/>
        <end position="53"/>
    </location>
</feature>
<comment type="caution">
    <text evidence="2">The sequence shown here is derived from an EMBL/GenBank/DDBJ whole genome shotgun (WGS) entry which is preliminary data.</text>
</comment>
<keyword evidence="3" id="KW-1185">Reference proteome</keyword>
<sequence length="68" mass="7911">MNLMKKMKTPLQDERINSENYFSCANDHADRQEENDEDVYEQDGNSGDESNTHFELNCGKLKLLNNEV</sequence>
<accession>A0A835CKV7</accession>
<gene>
    <name evidence="2" type="ORF">HCN44_003480</name>
</gene>
<dbReference type="EMBL" id="JACMRX010000006">
    <property type="protein sequence ID" value="KAF7987617.1"/>
    <property type="molecule type" value="Genomic_DNA"/>
</dbReference>
<reference evidence="2 3" key="1">
    <citation type="submission" date="2020-08" db="EMBL/GenBank/DDBJ databases">
        <title>Aphidius gifuensis genome sequencing and assembly.</title>
        <authorList>
            <person name="Du Z."/>
        </authorList>
    </citation>
    <scope>NUCLEOTIDE SEQUENCE [LARGE SCALE GENOMIC DNA]</scope>
    <source>
        <strain evidence="2">YNYX2018</strain>
        <tissue evidence="2">Adults</tissue>
    </source>
</reference>
<organism evidence="2 3">
    <name type="scientific">Aphidius gifuensis</name>
    <name type="common">Parasitoid wasp</name>
    <dbReference type="NCBI Taxonomy" id="684658"/>
    <lineage>
        <taxon>Eukaryota</taxon>
        <taxon>Metazoa</taxon>
        <taxon>Ecdysozoa</taxon>
        <taxon>Arthropoda</taxon>
        <taxon>Hexapoda</taxon>
        <taxon>Insecta</taxon>
        <taxon>Pterygota</taxon>
        <taxon>Neoptera</taxon>
        <taxon>Endopterygota</taxon>
        <taxon>Hymenoptera</taxon>
        <taxon>Apocrita</taxon>
        <taxon>Ichneumonoidea</taxon>
        <taxon>Braconidae</taxon>
        <taxon>Aphidiinae</taxon>
        <taxon>Aphidius</taxon>
    </lineage>
</organism>
<protein>
    <submittedName>
        <fullName evidence="2">Uncharacterized protein</fullName>
    </submittedName>
</protein>
<dbReference type="AlphaFoldDB" id="A0A835CKV7"/>
<dbReference type="Proteomes" id="UP000639338">
    <property type="component" value="Unassembled WGS sequence"/>
</dbReference>
<name>A0A835CKV7_APHGI</name>
<evidence type="ECO:0000313" key="3">
    <source>
        <dbReference type="Proteomes" id="UP000639338"/>
    </source>
</evidence>
<proteinExistence type="predicted"/>
<evidence type="ECO:0000256" key="1">
    <source>
        <dbReference type="SAM" id="MobiDB-lite"/>
    </source>
</evidence>